<evidence type="ECO:0000256" key="6">
    <source>
        <dbReference type="SAM" id="MobiDB-lite"/>
    </source>
</evidence>
<keyword evidence="3 5" id="KW-0690">Ribosome biogenesis</keyword>
<evidence type="ECO:0000313" key="7">
    <source>
        <dbReference type="EMBL" id="WFD35742.1"/>
    </source>
</evidence>
<dbReference type="GO" id="GO:0000027">
    <property type="term" value="P:ribosomal large subunit assembly"/>
    <property type="evidence" value="ECO:0007669"/>
    <property type="project" value="UniProtKB-UniRule"/>
</dbReference>
<dbReference type="EMBL" id="CP119879">
    <property type="protein sequence ID" value="WFD35742.1"/>
    <property type="molecule type" value="Genomic_DNA"/>
</dbReference>
<feature type="region of interest" description="Disordered" evidence="6">
    <location>
        <begin position="90"/>
        <end position="122"/>
    </location>
</feature>
<feature type="compositionally biased region" description="Polar residues" evidence="6">
    <location>
        <begin position="98"/>
        <end position="107"/>
    </location>
</feature>
<dbReference type="PANTHER" id="PTHR14211:SF7">
    <property type="entry name" value="RIBOSOME BIOGENESIS PROTEIN NOP53"/>
    <property type="match status" value="1"/>
</dbReference>
<dbReference type="InterPro" id="IPR011687">
    <property type="entry name" value="Nop53/GLTSCR2"/>
</dbReference>
<dbReference type="Proteomes" id="UP001219933">
    <property type="component" value="Chromosome 3"/>
</dbReference>
<dbReference type="PIRSF" id="PIRSF017302">
    <property type="entry name" value="Gltscr2"/>
    <property type="match status" value="1"/>
</dbReference>
<evidence type="ECO:0000313" key="8">
    <source>
        <dbReference type="Proteomes" id="UP001219933"/>
    </source>
</evidence>
<accession>A0AAF0J6N4</accession>
<gene>
    <name evidence="7" type="ORF">MCUN1_002603</name>
</gene>
<protein>
    <recommendedName>
        <fullName evidence="2 5">Ribosome biogenesis protein NOP53</fullName>
    </recommendedName>
</protein>
<sequence>MARPSDGRPAQPRQASRKRKSAWRKNIDLSSTEAALEDIREQERTVGAAAHTRKDDELFVVDRAGQETAIARQARPKRKLRSQEILEARSAVPAVQSRARSSFQLDTKTPAGKAHASGMSAKMKKRLRILASRPHTGIEGADEVRSAGRIQSDAALVEKHDLWGAPQEKSNEWIEPAAKPVVKEPRSKKLAPFEEAEKVPAVPLPHPGMSYNPDADAHDELLNAALAEAAAAEQDEADKRALKQQWFGVTKQGDAGDYMGMIVGDADDQDQDGENDQETDDADISEAAVQPRRKSKAQRLREARAKEQQLAAARRKQERMDRAAVAALAAERRKLTRMAAERIAAKNAIRAAKMERLREQGMAGERLGKHRIPVQRKDVQTGDELSESLRQLKPEGNLFWDRFQSLQARGRAEPRRPLAPTRRKYKLRTYDSHYFKRD</sequence>
<evidence type="ECO:0000256" key="4">
    <source>
        <dbReference type="ARBA" id="ARBA00023242"/>
    </source>
</evidence>
<dbReference type="GO" id="GO:0006364">
    <property type="term" value="P:rRNA processing"/>
    <property type="evidence" value="ECO:0007669"/>
    <property type="project" value="TreeGrafter"/>
</dbReference>
<comment type="similarity">
    <text evidence="1 5">Belongs to the NOP53 family.</text>
</comment>
<dbReference type="PANTHER" id="PTHR14211">
    <property type="entry name" value="GLIOMA SUPPRESSOR CANDIDATE REGION GENE 2"/>
    <property type="match status" value="1"/>
</dbReference>
<dbReference type="GO" id="GO:0008097">
    <property type="term" value="F:5S rRNA binding"/>
    <property type="evidence" value="ECO:0007669"/>
    <property type="project" value="TreeGrafter"/>
</dbReference>
<feature type="compositionally biased region" description="Basic and acidic residues" evidence="6">
    <location>
        <begin position="181"/>
        <end position="198"/>
    </location>
</feature>
<dbReference type="AlphaFoldDB" id="A0AAF0J6N4"/>
<proteinExistence type="inferred from homology"/>
<reference evidence="7" key="1">
    <citation type="submission" date="2023-03" db="EMBL/GenBank/DDBJ databases">
        <title>Mating type loci evolution in Malassezia.</title>
        <authorList>
            <person name="Coelho M.A."/>
        </authorList>
    </citation>
    <scope>NUCLEOTIDE SEQUENCE</scope>
    <source>
        <strain evidence="7">CBS 11721</strain>
    </source>
</reference>
<feature type="region of interest" description="Disordered" evidence="6">
    <location>
        <begin position="1"/>
        <end position="26"/>
    </location>
</feature>
<evidence type="ECO:0000256" key="5">
    <source>
        <dbReference type="PIRNR" id="PIRNR017302"/>
    </source>
</evidence>
<name>A0AAF0J6N4_9BASI</name>
<feature type="region of interest" description="Disordered" evidence="6">
    <location>
        <begin position="257"/>
        <end position="318"/>
    </location>
</feature>
<comment type="subcellular location">
    <subcellularLocation>
        <location evidence="5">Nucleus</location>
        <location evidence="5">Nucleolus</location>
    </subcellularLocation>
    <subcellularLocation>
        <location evidence="5">Nucleus</location>
        <location evidence="5">Nucleoplasm</location>
    </subcellularLocation>
</comment>
<feature type="compositionally biased region" description="Acidic residues" evidence="6">
    <location>
        <begin position="265"/>
        <end position="284"/>
    </location>
</feature>
<feature type="region of interest" description="Disordered" evidence="6">
    <location>
        <begin position="178"/>
        <end position="216"/>
    </location>
</feature>
<feature type="region of interest" description="Disordered" evidence="6">
    <location>
        <begin position="362"/>
        <end position="390"/>
    </location>
</feature>
<dbReference type="GO" id="GO:0005730">
    <property type="term" value="C:nucleolus"/>
    <property type="evidence" value="ECO:0007669"/>
    <property type="project" value="UniProtKB-SubCell"/>
</dbReference>
<organism evidence="7 8">
    <name type="scientific">Malassezia cuniculi</name>
    <dbReference type="NCBI Taxonomy" id="948313"/>
    <lineage>
        <taxon>Eukaryota</taxon>
        <taxon>Fungi</taxon>
        <taxon>Dikarya</taxon>
        <taxon>Basidiomycota</taxon>
        <taxon>Ustilaginomycotina</taxon>
        <taxon>Malasseziomycetes</taxon>
        <taxon>Malasseziales</taxon>
        <taxon>Malasseziaceae</taxon>
        <taxon>Malassezia</taxon>
    </lineage>
</organism>
<evidence type="ECO:0000256" key="3">
    <source>
        <dbReference type="ARBA" id="ARBA00022517"/>
    </source>
</evidence>
<keyword evidence="4 5" id="KW-0539">Nucleus</keyword>
<evidence type="ECO:0000256" key="1">
    <source>
        <dbReference type="ARBA" id="ARBA00008838"/>
    </source>
</evidence>
<comment type="function">
    <text evidence="5">May play a role in ribosome biogenesis.</text>
</comment>
<dbReference type="Pfam" id="PF07767">
    <property type="entry name" value="Nop53"/>
    <property type="match status" value="1"/>
</dbReference>
<dbReference type="GO" id="GO:0005654">
    <property type="term" value="C:nucleoplasm"/>
    <property type="evidence" value="ECO:0007669"/>
    <property type="project" value="UniProtKB-SubCell"/>
</dbReference>
<keyword evidence="8" id="KW-1185">Reference proteome</keyword>
<evidence type="ECO:0000256" key="2">
    <source>
        <dbReference type="ARBA" id="ARBA00018339"/>
    </source>
</evidence>